<evidence type="ECO:0000313" key="1">
    <source>
        <dbReference type="EMBL" id="OEJ22257.1"/>
    </source>
</evidence>
<protein>
    <submittedName>
        <fullName evidence="1">Uncharacterized protein</fullName>
    </submittedName>
</protein>
<name>A0A1E5NZM3_9ACTN</name>
<organism evidence="1 2">
    <name type="scientific">Streptomyces subrutilus</name>
    <dbReference type="NCBI Taxonomy" id="36818"/>
    <lineage>
        <taxon>Bacteria</taxon>
        <taxon>Bacillati</taxon>
        <taxon>Actinomycetota</taxon>
        <taxon>Actinomycetes</taxon>
        <taxon>Kitasatosporales</taxon>
        <taxon>Streptomycetaceae</taxon>
        <taxon>Streptomyces</taxon>
    </lineage>
</organism>
<dbReference type="OrthoDB" id="5023295at2"/>
<dbReference type="Proteomes" id="UP000095705">
    <property type="component" value="Unassembled WGS sequence"/>
</dbReference>
<dbReference type="AlphaFoldDB" id="A0A1E5NZM3"/>
<comment type="caution">
    <text evidence="1">The sequence shown here is derived from an EMBL/GenBank/DDBJ whole genome shotgun (WGS) entry which is preliminary data.</text>
</comment>
<gene>
    <name evidence="1" type="ORF">BGK67_32275</name>
</gene>
<evidence type="ECO:0000313" key="2">
    <source>
        <dbReference type="Proteomes" id="UP000095705"/>
    </source>
</evidence>
<keyword evidence="2" id="KW-1185">Reference proteome</keyword>
<proteinExistence type="predicted"/>
<accession>A0A1E5NZM3</accession>
<dbReference type="RefSeq" id="WP_069924308.1">
    <property type="nucleotide sequence ID" value="NZ_MEHK01000002.1"/>
</dbReference>
<sequence>MVGFGGCSTDSGSGFSSASLTLYKDVFGPDESQGARTNTCNYVYWGDKAAATYYFRLTGLKFGQYLTVQDVYTQY</sequence>
<dbReference type="EMBL" id="MEHK01000002">
    <property type="protein sequence ID" value="OEJ22257.1"/>
    <property type="molecule type" value="Genomic_DNA"/>
</dbReference>
<reference evidence="1 2" key="1">
    <citation type="submission" date="2016-08" db="EMBL/GenBank/DDBJ databases">
        <title>The complete genome of Streptomyces subrutilus 10-1-1.</title>
        <authorList>
            <person name="Chen X."/>
        </authorList>
    </citation>
    <scope>NUCLEOTIDE SEQUENCE [LARGE SCALE GENOMIC DNA]</scope>
    <source>
        <strain evidence="1 2">10-1-1</strain>
    </source>
</reference>